<comment type="caution">
    <text evidence="1">The sequence shown here is derived from an EMBL/GenBank/DDBJ whole genome shotgun (WGS) entry which is preliminary data.</text>
</comment>
<evidence type="ECO:0000313" key="1">
    <source>
        <dbReference type="EMBL" id="TCD63752.1"/>
    </source>
</evidence>
<dbReference type="EMBL" id="RWJN01000277">
    <property type="protein sequence ID" value="TCD63752.1"/>
    <property type="molecule type" value="Genomic_DNA"/>
</dbReference>
<protein>
    <submittedName>
        <fullName evidence="1">Uncharacterized protein</fullName>
    </submittedName>
</protein>
<name>A0A4R0R8F2_9APHY</name>
<dbReference type="AlphaFoldDB" id="A0A4R0R8F2"/>
<gene>
    <name evidence="1" type="ORF">EIP91_004967</name>
</gene>
<accession>A0A4R0R8F2</accession>
<dbReference type="Proteomes" id="UP000292702">
    <property type="component" value="Unassembled WGS sequence"/>
</dbReference>
<proteinExistence type="predicted"/>
<reference evidence="1 2" key="1">
    <citation type="submission" date="2018-11" db="EMBL/GenBank/DDBJ databases">
        <title>Genome assembly of Steccherinum ochraceum LE-BIN_3174, the white-rot fungus of the Steccherinaceae family (The Residual Polyporoid clade, Polyporales, Basidiomycota).</title>
        <authorList>
            <person name="Fedorova T.V."/>
            <person name="Glazunova O.A."/>
            <person name="Landesman E.O."/>
            <person name="Moiseenko K.V."/>
            <person name="Psurtseva N.V."/>
            <person name="Savinova O.S."/>
            <person name="Shakhova N.V."/>
            <person name="Tyazhelova T.V."/>
            <person name="Vasina D.V."/>
        </authorList>
    </citation>
    <scope>NUCLEOTIDE SEQUENCE [LARGE SCALE GENOMIC DNA]</scope>
    <source>
        <strain evidence="1 2">LE-BIN_3174</strain>
    </source>
</reference>
<evidence type="ECO:0000313" key="2">
    <source>
        <dbReference type="Proteomes" id="UP000292702"/>
    </source>
</evidence>
<sequence length="67" mass="7980">HYRPPEGVEDLDPYAYDVYCLGETLYNTCRVAQERYGDFSFPSSLHQFIVRQQWSELRNCLLMTKDN</sequence>
<feature type="non-terminal residue" evidence="1">
    <location>
        <position position="1"/>
    </location>
</feature>
<organism evidence="1 2">
    <name type="scientific">Steccherinum ochraceum</name>
    <dbReference type="NCBI Taxonomy" id="92696"/>
    <lineage>
        <taxon>Eukaryota</taxon>
        <taxon>Fungi</taxon>
        <taxon>Dikarya</taxon>
        <taxon>Basidiomycota</taxon>
        <taxon>Agaricomycotina</taxon>
        <taxon>Agaricomycetes</taxon>
        <taxon>Polyporales</taxon>
        <taxon>Steccherinaceae</taxon>
        <taxon>Steccherinum</taxon>
    </lineage>
</organism>
<keyword evidence="2" id="KW-1185">Reference proteome</keyword>